<sequence length="880" mass="98902">MALASGDEVLHGKFGQGIVEFAKDETVIVRFVHGLEECSLSSLEKLATLKSAITKGEFYPPAQVITRAQAACIQSANDAWGVFSRSRINLLPHQLWVCNQVLKQWPARYMVADDVGLGKTIEAGLMLWPLLSKGLVKRVLILCPASLVEQWQFRLRDMFDIRLTRYSTEADTPKADFWNTHSQVVASLPTLRADNKGRHQRMLEAEPWDLLIVDEAHHLNTEEKSEPTQGFQLVESLLEKEQVESCIFFTGTPHRGKSWGFWALMNLLRPDLFDPNKSDEEQIIHLREALIRNNKSLVTDMQGNKLFKPVSVFPEVYSYSPEEAQFYQLLSEFITGGKAYATSLSSQGGRQVMLVLIAMQKLASSSVAAIRNTLRKRLMRLRASSADIHHGIQSRIDGSDILLDGEEKLEVELAKSMMAIMEHEMPHLEALVEAADQVSEDTKILRILGVLEERFNGRNVLFFTEYKTTQAALMSALMKQYGEDCVTFINGDERLEQVQLPSGRFSTRSIGRADAADQFNEGKVRFLISTEAGGEGIDLQHRCYSLIHVDLPWNPMRLHQRVGRLNRYGQKNAVDVVTIRNPDTVESRIWDKLNDKLERITEALGSAMDDPEDLLQLVLGMSSSNVFTELFSGAQSVRADRLDSWFDDKATTFGGESAIDTIKSMVGHTARFDLQGLKDIPQIDLPALRPFFESMLKLASRRVSREGDAITFKTPDAWLNLPGVRRRYEGLVFSREVTGRDASETVIGVGHKAFDQAMQKAHGQQVSLCYLPETEDSLVLFQIYDQITEKAGHIREAVAGVKFKMSEPVENWEVLGDWRVIDWLNTLKAETDGDHVVAPEVSELTTQLEQASTLLGKNLATLGLPFLKPAFRPVLLLKGK</sequence>
<gene>
    <name evidence="7" type="ORF">EH243_03825</name>
</gene>
<proteinExistence type="predicted"/>
<keyword evidence="8" id="KW-1185">Reference proteome</keyword>
<evidence type="ECO:0000313" key="8">
    <source>
        <dbReference type="Proteomes" id="UP000283087"/>
    </source>
</evidence>
<dbReference type="InterPro" id="IPR000330">
    <property type="entry name" value="SNF2_N"/>
</dbReference>
<dbReference type="InterPro" id="IPR038718">
    <property type="entry name" value="SNF2-like_sf"/>
</dbReference>
<dbReference type="OrthoDB" id="9814088at2"/>
<dbReference type="PROSITE" id="PS51192">
    <property type="entry name" value="HELICASE_ATP_BIND_1"/>
    <property type="match status" value="1"/>
</dbReference>
<dbReference type="Gene3D" id="3.40.50.300">
    <property type="entry name" value="P-loop containing nucleotide triphosphate hydrolases"/>
    <property type="match status" value="1"/>
</dbReference>
<dbReference type="GO" id="GO:0004386">
    <property type="term" value="F:helicase activity"/>
    <property type="evidence" value="ECO:0007669"/>
    <property type="project" value="UniProtKB-KW"/>
</dbReference>
<dbReference type="SMART" id="SM00487">
    <property type="entry name" value="DEXDc"/>
    <property type="match status" value="1"/>
</dbReference>
<dbReference type="SUPFAM" id="SSF52540">
    <property type="entry name" value="P-loop containing nucleoside triphosphate hydrolases"/>
    <property type="match status" value="2"/>
</dbReference>
<accession>A0A430KV28</accession>
<keyword evidence="3 7" id="KW-0347">Helicase</keyword>
<name>A0A430KV28_9GAMM</name>
<evidence type="ECO:0000313" key="7">
    <source>
        <dbReference type="EMBL" id="RTE67371.1"/>
    </source>
</evidence>
<dbReference type="InterPro" id="IPR014001">
    <property type="entry name" value="Helicase_ATP-bd"/>
</dbReference>
<dbReference type="Gene3D" id="3.40.50.10810">
    <property type="entry name" value="Tandem AAA-ATPase domain"/>
    <property type="match status" value="1"/>
</dbReference>
<evidence type="ECO:0000256" key="1">
    <source>
        <dbReference type="ARBA" id="ARBA00022741"/>
    </source>
</evidence>
<dbReference type="GO" id="GO:0005524">
    <property type="term" value="F:ATP binding"/>
    <property type="evidence" value="ECO:0007669"/>
    <property type="project" value="UniProtKB-KW"/>
</dbReference>
<evidence type="ECO:0000259" key="6">
    <source>
        <dbReference type="PROSITE" id="PS51194"/>
    </source>
</evidence>
<dbReference type="GO" id="GO:0016787">
    <property type="term" value="F:hydrolase activity"/>
    <property type="evidence" value="ECO:0007669"/>
    <property type="project" value="UniProtKB-KW"/>
</dbReference>
<keyword evidence="4" id="KW-0067">ATP-binding</keyword>
<evidence type="ECO:0000256" key="2">
    <source>
        <dbReference type="ARBA" id="ARBA00022801"/>
    </source>
</evidence>
<dbReference type="Proteomes" id="UP000283087">
    <property type="component" value="Unassembled WGS sequence"/>
</dbReference>
<evidence type="ECO:0000259" key="5">
    <source>
        <dbReference type="PROSITE" id="PS51192"/>
    </source>
</evidence>
<dbReference type="SMART" id="SM00490">
    <property type="entry name" value="HELICc"/>
    <property type="match status" value="1"/>
</dbReference>
<dbReference type="CDD" id="cd18011">
    <property type="entry name" value="DEXDc_RapA"/>
    <property type="match status" value="1"/>
</dbReference>
<dbReference type="Pfam" id="PF00271">
    <property type="entry name" value="Helicase_C"/>
    <property type="match status" value="1"/>
</dbReference>
<dbReference type="InterPro" id="IPR057342">
    <property type="entry name" value="DEXDc_RapA"/>
</dbReference>
<dbReference type="PANTHER" id="PTHR45766">
    <property type="entry name" value="DNA ANNEALING HELICASE AND ENDONUCLEASE ZRANB3 FAMILY MEMBER"/>
    <property type="match status" value="1"/>
</dbReference>
<evidence type="ECO:0000256" key="3">
    <source>
        <dbReference type="ARBA" id="ARBA00022806"/>
    </source>
</evidence>
<keyword evidence="2" id="KW-0378">Hydrolase</keyword>
<dbReference type="CDD" id="cd18793">
    <property type="entry name" value="SF2_C_SNF"/>
    <property type="match status" value="1"/>
</dbReference>
<dbReference type="EMBL" id="RQXW01000002">
    <property type="protein sequence ID" value="RTE67371.1"/>
    <property type="molecule type" value="Genomic_DNA"/>
</dbReference>
<dbReference type="InterPro" id="IPR001650">
    <property type="entry name" value="Helicase_C-like"/>
</dbReference>
<protein>
    <submittedName>
        <fullName evidence="7">Helicase SNF2</fullName>
    </submittedName>
</protein>
<keyword evidence="1" id="KW-0547">Nucleotide-binding</keyword>
<dbReference type="InterPro" id="IPR049730">
    <property type="entry name" value="SNF2/RAD54-like_C"/>
</dbReference>
<organism evidence="7 8">
    <name type="scientific">Amphritea opalescens</name>
    <dbReference type="NCBI Taxonomy" id="2490544"/>
    <lineage>
        <taxon>Bacteria</taxon>
        <taxon>Pseudomonadati</taxon>
        <taxon>Pseudomonadota</taxon>
        <taxon>Gammaproteobacteria</taxon>
        <taxon>Oceanospirillales</taxon>
        <taxon>Oceanospirillaceae</taxon>
        <taxon>Amphritea</taxon>
    </lineage>
</organism>
<dbReference type="PANTHER" id="PTHR45766:SF6">
    <property type="entry name" value="SWI_SNF-RELATED MATRIX-ASSOCIATED ACTIN-DEPENDENT REGULATOR OF CHROMATIN SUBFAMILY A-LIKE PROTEIN 1"/>
    <property type="match status" value="1"/>
</dbReference>
<evidence type="ECO:0000256" key="4">
    <source>
        <dbReference type="ARBA" id="ARBA00022840"/>
    </source>
</evidence>
<dbReference type="InterPro" id="IPR027417">
    <property type="entry name" value="P-loop_NTPase"/>
</dbReference>
<feature type="domain" description="Helicase C-terminal" evidence="6">
    <location>
        <begin position="443"/>
        <end position="619"/>
    </location>
</feature>
<dbReference type="AlphaFoldDB" id="A0A430KV28"/>
<feature type="domain" description="Helicase ATP-binding" evidence="5">
    <location>
        <begin position="100"/>
        <end position="271"/>
    </location>
</feature>
<comment type="caution">
    <text evidence="7">The sequence shown here is derived from an EMBL/GenBank/DDBJ whole genome shotgun (WGS) entry which is preliminary data.</text>
</comment>
<dbReference type="Pfam" id="PF00176">
    <property type="entry name" value="SNF2-rel_dom"/>
    <property type="match status" value="1"/>
</dbReference>
<reference evidence="7 8" key="1">
    <citation type="submission" date="2018-11" db="EMBL/GenBank/DDBJ databases">
        <title>The draft genome sequence of Amphritea opalescens ANRC-JH13T.</title>
        <authorList>
            <person name="Fang Z."/>
            <person name="Zhang Y."/>
            <person name="Han X."/>
        </authorList>
    </citation>
    <scope>NUCLEOTIDE SEQUENCE [LARGE SCALE GENOMIC DNA]</scope>
    <source>
        <strain evidence="7 8">ANRC-JH13</strain>
    </source>
</reference>
<dbReference type="PROSITE" id="PS51194">
    <property type="entry name" value="HELICASE_CTER"/>
    <property type="match status" value="1"/>
</dbReference>